<proteinExistence type="predicted"/>
<dbReference type="Proteomes" id="UP000237105">
    <property type="component" value="Unassembled WGS sequence"/>
</dbReference>
<gene>
    <name evidence="2" type="ORF">PanWU01x14_308780</name>
</gene>
<dbReference type="AlphaFoldDB" id="A0A2P5AQZ7"/>
<comment type="caution">
    <text evidence="2">The sequence shown here is derived from an EMBL/GenBank/DDBJ whole genome shotgun (WGS) entry which is preliminary data.</text>
</comment>
<keyword evidence="3" id="KW-1185">Reference proteome</keyword>
<evidence type="ECO:0000313" key="3">
    <source>
        <dbReference type="Proteomes" id="UP000237105"/>
    </source>
</evidence>
<sequence length="201" mass="22090">MGHVPILFPLSLSSLSSLPRNLSFSLLSSPSRPNLCRAAASRRPGHPQTGVTSPSCHEAPPPFAAHRRRETPSKPVRPISVFPSPATIPATFRPQTGPVGFFGDRHENQDRTVEILSRFACHRSGVDADPNQTSYMSNLAILGARNSMKRSVCGIEAPLRKLVFRTRTIEGLELVPDPLGDRQRYLKDLIVWCRYSVGVGV</sequence>
<accession>A0A2P5AQZ7</accession>
<protein>
    <submittedName>
        <fullName evidence="2">Uncharacterized protein</fullName>
    </submittedName>
</protein>
<reference evidence="3" key="1">
    <citation type="submission" date="2016-06" db="EMBL/GenBank/DDBJ databases">
        <title>Parallel loss of symbiosis genes in relatives of nitrogen-fixing non-legume Parasponia.</title>
        <authorList>
            <person name="Van Velzen R."/>
            <person name="Holmer R."/>
            <person name="Bu F."/>
            <person name="Rutten L."/>
            <person name="Van Zeijl A."/>
            <person name="Liu W."/>
            <person name="Santuari L."/>
            <person name="Cao Q."/>
            <person name="Sharma T."/>
            <person name="Shen D."/>
            <person name="Roswanjaya Y."/>
            <person name="Wardhani T."/>
            <person name="Kalhor M.S."/>
            <person name="Jansen J."/>
            <person name="Van den Hoogen J."/>
            <person name="Gungor B."/>
            <person name="Hartog M."/>
            <person name="Hontelez J."/>
            <person name="Verver J."/>
            <person name="Yang W.-C."/>
            <person name="Schijlen E."/>
            <person name="Repin R."/>
            <person name="Schilthuizen M."/>
            <person name="Schranz E."/>
            <person name="Heidstra R."/>
            <person name="Miyata K."/>
            <person name="Fedorova E."/>
            <person name="Kohlen W."/>
            <person name="Bisseling T."/>
            <person name="Smit S."/>
            <person name="Geurts R."/>
        </authorList>
    </citation>
    <scope>NUCLEOTIDE SEQUENCE [LARGE SCALE GENOMIC DNA]</scope>
    <source>
        <strain evidence="3">cv. WU1-14</strain>
    </source>
</reference>
<organism evidence="2 3">
    <name type="scientific">Parasponia andersonii</name>
    <name type="common">Sponia andersonii</name>
    <dbReference type="NCBI Taxonomy" id="3476"/>
    <lineage>
        <taxon>Eukaryota</taxon>
        <taxon>Viridiplantae</taxon>
        <taxon>Streptophyta</taxon>
        <taxon>Embryophyta</taxon>
        <taxon>Tracheophyta</taxon>
        <taxon>Spermatophyta</taxon>
        <taxon>Magnoliopsida</taxon>
        <taxon>eudicotyledons</taxon>
        <taxon>Gunneridae</taxon>
        <taxon>Pentapetalae</taxon>
        <taxon>rosids</taxon>
        <taxon>fabids</taxon>
        <taxon>Rosales</taxon>
        <taxon>Cannabaceae</taxon>
        <taxon>Parasponia</taxon>
    </lineage>
</organism>
<feature type="region of interest" description="Disordered" evidence="1">
    <location>
        <begin position="37"/>
        <end position="79"/>
    </location>
</feature>
<evidence type="ECO:0000256" key="1">
    <source>
        <dbReference type="SAM" id="MobiDB-lite"/>
    </source>
</evidence>
<evidence type="ECO:0000313" key="2">
    <source>
        <dbReference type="EMBL" id="PON38963.1"/>
    </source>
</evidence>
<name>A0A2P5AQZ7_PARAD</name>
<dbReference type="EMBL" id="JXTB01000480">
    <property type="protein sequence ID" value="PON38963.1"/>
    <property type="molecule type" value="Genomic_DNA"/>
</dbReference>